<reference evidence="1 2" key="1">
    <citation type="submission" date="2017-12" db="EMBL/GenBank/DDBJ databases">
        <title>Hemimetabolous genomes reveal molecular basis of termite eusociality.</title>
        <authorList>
            <person name="Harrison M.C."/>
            <person name="Jongepier E."/>
            <person name="Robertson H.M."/>
            <person name="Arning N."/>
            <person name="Bitard-Feildel T."/>
            <person name="Chao H."/>
            <person name="Childers C.P."/>
            <person name="Dinh H."/>
            <person name="Doddapaneni H."/>
            <person name="Dugan S."/>
            <person name="Gowin J."/>
            <person name="Greiner C."/>
            <person name="Han Y."/>
            <person name="Hu H."/>
            <person name="Hughes D.S.T."/>
            <person name="Huylmans A.-K."/>
            <person name="Kemena C."/>
            <person name="Kremer L.P.M."/>
            <person name="Lee S.L."/>
            <person name="Lopez-Ezquerra A."/>
            <person name="Mallet L."/>
            <person name="Monroy-Kuhn J.M."/>
            <person name="Moser A."/>
            <person name="Murali S.C."/>
            <person name="Muzny D.M."/>
            <person name="Otani S."/>
            <person name="Piulachs M.-D."/>
            <person name="Poelchau M."/>
            <person name="Qu J."/>
            <person name="Schaub F."/>
            <person name="Wada-Katsumata A."/>
            <person name="Worley K.C."/>
            <person name="Xie Q."/>
            <person name="Ylla G."/>
            <person name="Poulsen M."/>
            <person name="Gibbs R.A."/>
            <person name="Schal C."/>
            <person name="Richards S."/>
            <person name="Belles X."/>
            <person name="Korb J."/>
            <person name="Bornberg-Bauer E."/>
        </authorList>
    </citation>
    <scope>NUCLEOTIDE SEQUENCE [LARGE SCALE GENOMIC DNA]</scope>
    <source>
        <tissue evidence="1">Whole body</tissue>
    </source>
</reference>
<organism evidence="1 2">
    <name type="scientific">Cryptotermes secundus</name>
    <dbReference type="NCBI Taxonomy" id="105785"/>
    <lineage>
        <taxon>Eukaryota</taxon>
        <taxon>Metazoa</taxon>
        <taxon>Ecdysozoa</taxon>
        <taxon>Arthropoda</taxon>
        <taxon>Hexapoda</taxon>
        <taxon>Insecta</taxon>
        <taxon>Pterygota</taxon>
        <taxon>Neoptera</taxon>
        <taxon>Polyneoptera</taxon>
        <taxon>Dictyoptera</taxon>
        <taxon>Blattodea</taxon>
        <taxon>Blattoidea</taxon>
        <taxon>Termitoidae</taxon>
        <taxon>Kalotermitidae</taxon>
        <taxon>Cryptotermitinae</taxon>
        <taxon>Cryptotermes</taxon>
    </lineage>
</organism>
<gene>
    <name evidence="1" type="ORF">B7P43_G02097</name>
</gene>
<dbReference type="AlphaFoldDB" id="A0A2J7PYB9"/>
<name>A0A2J7PYB9_9NEOP</name>
<accession>A0A2J7PYB9</accession>
<proteinExistence type="predicted"/>
<dbReference type="InParanoid" id="A0A2J7PYB9"/>
<evidence type="ECO:0000313" key="1">
    <source>
        <dbReference type="EMBL" id="PNF21339.1"/>
    </source>
</evidence>
<evidence type="ECO:0000313" key="2">
    <source>
        <dbReference type="Proteomes" id="UP000235965"/>
    </source>
</evidence>
<dbReference type="Proteomes" id="UP000235965">
    <property type="component" value="Unassembled WGS sequence"/>
</dbReference>
<sequence>MNIKISAKERLSYYELKKRKPWFDERCSHLLHKRKQAKLQCLQDPSELNGDNLNNIRRETSRHFRNKKRQYLKDKIDELAMNSRNKNIRDLYRGVNDFKRGYQPSSNLVRDENGDLLANSHSILNRWRNYFSQLLNVHRVIAVRQTEIHTAEPLVPDPSRSEVEIAIAKLERYKSLGGDQIPAKLVWTGLIWLKIETSGGLL</sequence>
<comment type="caution">
    <text evidence="1">The sequence shown here is derived from an EMBL/GenBank/DDBJ whole genome shotgun (WGS) entry which is preliminary data.</text>
</comment>
<protein>
    <submittedName>
        <fullName evidence="1">Uncharacterized protein</fullName>
    </submittedName>
</protein>
<keyword evidence="2" id="KW-1185">Reference proteome</keyword>
<dbReference type="EMBL" id="NEVH01020850">
    <property type="protein sequence ID" value="PNF21339.1"/>
    <property type="molecule type" value="Genomic_DNA"/>
</dbReference>